<keyword evidence="2" id="KW-0732">Signal</keyword>
<organism evidence="3 4">
    <name type="scientific">Noviherbaspirillum saxi</name>
    <dbReference type="NCBI Taxonomy" id="2320863"/>
    <lineage>
        <taxon>Bacteria</taxon>
        <taxon>Pseudomonadati</taxon>
        <taxon>Pseudomonadota</taxon>
        <taxon>Betaproteobacteria</taxon>
        <taxon>Burkholderiales</taxon>
        <taxon>Oxalobacteraceae</taxon>
        <taxon>Noviherbaspirillum</taxon>
    </lineage>
</organism>
<dbReference type="CDD" id="cd13578">
    <property type="entry name" value="PBP2_Bug27"/>
    <property type="match status" value="1"/>
</dbReference>
<evidence type="ECO:0000313" key="4">
    <source>
        <dbReference type="Proteomes" id="UP000265955"/>
    </source>
</evidence>
<dbReference type="Gene3D" id="3.40.190.10">
    <property type="entry name" value="Periplasmic binding protein-like II"/>
    <property type="match status" value="1"/>
</dbReference>
<gene>
    <name evidence="3" type="ORF">D3871_25065</name>
</gene>
<comment type="similarity">
    <text evidence="1">Belongs to the UPF0065 (bug) family.</text>
</comment>
<proteinExistence type="inferred from homology"/>
<dbReference type="PANTHER" id="PTHR42928:SF5">
    <property type="entry name" value="BLR1237 PROTEIN"/>
    <property type="match status" value="1"/>
</dbReference>
<evidence type="ECO:0000313" key="3">
    <source>
        <dbReference type="EMBL" id="RJF91943.1"/>
    </source>
</evidence>
<evidence type="ECO:0000256" key="1">
    <source>
        <dbReference type="ARBA" id="ARBA00006987"/>
    </source>
</evidence>
<comment type="caution">
    <text evidence="3">The sequence shown here is derived from an EMBL/GenBank/DDBJ whole genome shotgun (WGS) entry which is preliminary data.</text>
</comment>
<dbReference type="AlphaFoldDB" id="A0A3A3G1J2"/>
<dbReference type="SUPFAM" id="SSF53850">
    <property type="entry name" value="Periplasmic binding protein-like II"/>
    <property type="match status" value="1"/>
</dbReference>
<dbReference type="PIRSF" id="PIRSF017082">
    <property type="entry name" value="YflP"/>
    <property type="match status" value="1"/>
</dbReference>
<reference evidence="4" key="1">
    <citation type="submission" date="2018-09" db="EMBL/GenBank/DDBJ databases">
        <authorList>
            <person name="Zhu H."/>
        </authorList>
    </citation>
    <scope>NUCLEOTIDE SEQUENCE [LARGE SCALE GENOMIC DNA]</scope>
    <source>
        <strain evidence="4">K1R23-30</strain>
    </source>
</reference>
<dbReference type="OrthoDB" id="8678477at2"/>
<sequence length="326" mass="34227">MKTKLKAALTLAAFALGSLSVAPASAQNYPSKPIKLIAPFAPGGVADVMARLVGDKLSKSLGTPVIVENRPGAGGNIGADVVAKAEPDGYTLLMTSAGILTINGSLYPKLSFDPANSFAPVSLVADMPMVLVVNSAVEAKTLPEFVTYARKNEGKVFFSSPGNGTTPHLGLELLQRAANIKITHVPYKSGAESLNSIVAGQVTGAIETPPSVINQMKSGKLRALAIAGPRRLAQMPDVPTTTEAGIANAEVLSWFGIVAPAKTPPDIIERLSKETAKAVHEPEVEQKLASLGTRAVGNSPAEFDRFIKSERSKWDQIIKQANIKLD</sequence>
<dbReference type="RefSeq" id="WP_119771841.1">
    <property type="nucleotide sequence ID" value="NZ_QYUO01000003.1"/>
</dbReference>
<dbReference type="InterPro" id="IPR005064">
    <property type="entry name" value="BUG"/>
</dbReference>
<name>A0A3A3G1J2_9BURK</name>
<feature type="signal peptide" evidence="2">
    <location>
        <begin position="1"/>
        <end position="26"/>
    </location>
</feature>
<dbReference type="Proteomes" id="UP000265955">
    <property type="component" value="Unassembled WGS sequence"/>
</dbReference>
<dbReference type="InterPro" id="IPR042100">
    <property type="entry name" value="Bug_dom1"/>
</dbReference>
<keyword evidence="4" id="KW-1185">Reference proteome</keyword>
<feature type="chain" id="PRO_5017193778" evidence="2">
    <location>
        <begin position="27"/>
        <end position="326"/>
    </location>
</feature>
<dbReference type="Pfam" id="PF03401">
    <property type="entry name" value="TctC"/>
    <property type="match status" value="1"/>
</dbReference>
<dbReference type="EMBL" id="QYUO01000003">
    <property type="protein sequence ID" value="RJF91943.1"/>
    <property type="molecule type" value="Genomic_DNA"/>
</dbReference>
<dbReference type="PANTHER" id="PTHR42928">
    <property type="entry name" value="TRICARBOXYLATE-BINDING PROTEIN"/>
    <property type="match status" value="1"/>
</dbReference>
<accession>A0A3A3G1J2</accession>
<dbReference type="Gene3D" id="3.40.190.150">
    <property type="entry name" value="Bordetella uptake gene, domain 1"/>
    <property type="match status" value="1"/>
</dbReference>
<protein>
    <submittedName>
        <fullName evidence="3">Tripartite tricarboxylate transporter substrate binding protein</fullName>
    </submittedName>
</protein>
<evidence type="ECO:0000256" key="2">
    <source>
        <dbReference type="SAM" id="SignalP"/>
    </source>
</evidence>